<organism evidence="2 3">
    <name type="scientific">Nitritalea halalkaliphila LW7</name>
    <dbReference type="NCBI Taxonomy" id="1189621"/>
    <lineage>
        <taxon>Bacteria</taxon>
        <taxon>Pseudomonadati</taxon>
        <taxon>Bacteroidota</taxon>
        <taxon>Cytophagia</taxon>
        <taxon>Cytophagales</taxon>
        <taxon>Cyclobacteriaceae</taxon>
        <taxon>Nitritalea</taxon>
    </lineage>
</organism>
<dbReference type="Pfam" id="PF02872">
    <property type="entry name" value="5_nucleotid_C"/>
    <property type="match status" value="1"/>
</dbReference>
<dbReference type="InterPro" id="IPR006179">
    <property type="entry name" value="5_nucleotidase/apyrase"/>
</dbReference>
<evidence type="ECO:0000313" key="2">
    <source>
        <dbReference type="EMBL" id="EIM76681.1"/>
    </source>
</evidence>
<evidence type="ECO:0000313" key="3">
    <source>
        <dbReference type="Proteomes" id="UP000005551"/>
    </source>
</evidence>
<dbReference type="PROSITE" id="PS51257">
    <property type="entry name" value="PROKAR_LIPOPROTEIN"/>
    <property type="match status" value="1"/>
</dbReference>
<feature type="domain" description="5'-Nucleotidase C-terminal" evidence="1">
    <location>
        <begin position="77"/>
        <end position="206"/>
    </location>
</feature>
<dbReference type="EMBL" id="AJYA01000019">
    <property type="protein sequence ID" value="EIM76681.1"/>
    <property type="molecule type" value="Genomic_DNA"/>
</dbReference>
<dbReference type="STRING" id="1189621.A3SI_09513"/>
<dbReference type="SUPFAM" id="SSF55816">
    <property type="entry name" value="5'-nucleotidase (syn. UDP-sugar hydrolase), C-terminal domain"/>
    <property type="match status" value="1"/>
</dbReference>
<name>I5C4C9_9BACT</name>
<dbReference type="OrthoDB" id="4762412at2"/>
<dbReference type="Gene3D" id="3.90.780.10">
    <property type="entry name" value="5'-Nucleotidase, C-terminal domain"/>
    <property type="match status" value="1"/>
</dbReference>
<dbReference type="RefSeq" id="WP_009054877.1">
    <property type="nucleotide sequence ID" value="NZ_AJYA01000019.1"/>
</dbReference>
<dbReference type="Proteomes" id="UP000005551">
    <property type="component" value="Unassembled WGS sequence"/>
</dbReference>
<proteinExistence type="predicted"/>
<protein>
    <submittedName>
        <fullName evidence="2">5'-nucleotidase domaiN-containing protein</fullName>
    </submittedName>
</protein>
<dbReference type="PANTHER" id="PTHR11575:SF24">
    <property type="entry name" value="5'-NUCLEOTIDASE"/>
    <property type="match status" value="1"/>
</dbReference>
<gene>
    <name evidence="2" type="ORF">A3SI_09513</name>
</gene>
<accession>I5C4C9</accession>
<sequence>MAQSAKFLYTRLPFLALLFLLSCASPLVKSPDFEFIELSENMAILADTEAFVLPYRLQMEREMGRVLGESPEEIVRGRGENALGNLVTDLQASYTAEKMGLPVDISLMNNGGMRSNLPAGPITLGHIFELSPFDNYLVILEGNKAAVEALAAFAAERQNISVSGMEIRSEGGRVREITVGGKALEAGRMYRIAANDYIANGGDYMEFLVPLKRVEETSLTLRELLIERIEARTAQGEAITAAIENRQVHR</sequence>
<dbReference type="AlphaFoldDB" id="I5C4C9"/>
<evidence type="ECO:0000259" key="1">
    <source>
        <dbReference type="Pfam" id="PF02872"/>
    </source>
</evidence>
<dbReference type="GO" id="GO:0016787">
    <property type="term" value="F:hydrolase activity"/>
    <property type="evidence" value="ECO:0007669"/>
    <property type="project" value="InterPro"/>
</dbReference>
<comment type="caution">
    <text evidence="2">The sequence shown here is derived from an EMBL/GenBank/DDBJ whole genome shotgun (WGS) entry which is preliminary data.</text>
</comment>
<dbReference type="InterPro" id="IPR036907">
    <property type="entry name" value="5'-Nucleotdase_C_sf"/>
</dbReference>
<dbReference type="PRINTS" id="PR01607">
    <property type="entry name" value="APYRASEFAMLY"/>
</dbReference>
<reference evidence="2 3" key="1">
    <citation type="submission" date="2012-05" db="EMBL/GenBank/DDBJ databases">
        <title>Genome sequence of Nitritalea halalkaliphila LW7.</title>
        <authorList>
            <person name="Jangir P.K."/>
            <person name="Singh A."/>
            <person name="Shivaji S."/>
            <person name="Sharma R."/>
        </authorList>
    </citation>
    <scope>NUCLEOTIDE SEQUENCE [LARGE SCALE GENOMIC DNA]</scope>
    <source>
        <strain evidence="2 3">LW7</strain>
    </source>
</reference>
<dbReference type="PANTHER" id="PTHR11575">
    <property type="entry name" value="5'-NUCLEOTIDASE-RELATED"/>
    <property type="match status" value="1"/>
</dbReference>
<dbReference type="GO" id="GO:0009166">
    <property type="term" value="P:nucleotide catabolic process"/>
    <property type="evidence" value="ECO:0007669"/>
    <property type="project" value="InterPro"/>
</dbReference>
<dbReference type="InterPro" id="IPR008334">
    <property type="entry name" value="5'-Nucleotdase_C"/>
</dbReference>
<keyword evidence="3" id="KW-1185">Reference proteome</keyword>